<dbReference type="SUPFAM" id="SSF63829">
    <property type="entry name" value="Calcium-dependent phosphotriesterase"/>
    <property type="match status" value="1"/>
</dbReference>
<sequence length="335" mass="33483">MLPTLRVLLLAIASAAAGPAAAEPAALPSLGAPEAVSEGHLGLEGPVAWPGESGRGAGVLFADVSAGKILFYDRDSGQTRVVDPASGGANGLALAGGELYRCEGKNRRVAATELAAGEDGTPRLGATRPAAVAVPGGRPFFTNDLIAAGNGLFFTDPVYGPRPGGGPAVEGVYAIPLPAASPPAEATLVVGDLVRPNGVAVDPAGVGLYVADEGARKIHRYTVVPAAGGAAPGLVGPSLFADVAAFGNPDGMTTDRAGRLYVALFETGRLLVLSPDGEPLAIADAGERTSNVCLGHDQRHAYVTAGGTLLRFGLDVDRPADEAPIRAGARPPAGG</sequence>
<dbReference type="Gene3D" id="2.120.10.30">
    <property type="entry name" value="TolB, C-terminal domain"/>
    <property type="match status" value="1"/>
</dbReference>
<accession>I0IJ02</accession>
<dbReference type="EMBL" id="AP012338">
    <property type="protein sequence ID" value="BAM05240.1"/>
    <property type="molecule type" value="Genomic_DNA"/>
</dbReference>
<dbReference type="PANTHER" id="PTHR47572:SF4">
    <property type="entry name" value="LACTONASE DRP35"/>
    <property type="match status" value="1"/>
</dbReference>
<organism evidence="4 5">
    <name type="scientific">Phycisphaera mikurensis (strain NBRC 102666 / KCTC 22515 / FYK2301M01)</name>
    <dbReference type="NCBI Taxonomy" id="1142394"/>
    <lineage>
        <taxon>Bacteria</taxon>
        <taxon>Pseudomonadati</taxon>
        <taxon>Planctomycetota</taxon>
        <taxon>Phycisphaerae</taxon>
        <taxon>Phycisphaerales</taxon>
        <taxon>Phycisphaeraceae</taxon>
        <taxon>Phycisphaera</taxon>
    </lineage>
</organism>
<proteinExistence type="predicted"/>
<evidence type="ECO:0000313" key="5">
    <source>
        <dbReference type="Proteomes" id="UP000007881"/>
    </source>
</evidence>
<protein>
    <submittedName>
        <fullName evidence="4">Putative gluconolactonase</fullName>
        <ecNumber evidence="4">3.1.1.17</ecNumber>
    </submittedName>
</protein>
<evidence type="ECO:0000313" key="4">
    <source>
        <dbReference type="EMBL" id="BAM05240.1"/>
    </source>
</evidence>
<evidence type="ECO:0000259" key="3">
    <source>
        <dbReference type="Pfam" id="PF08450"/>
    </source>
</evidence>
<keyword evidence="1 4" id="KW-0378">Hydrolase</keyword>
<reference evidence="4 5" key="1">
    <citation type="submission" date="2012-02" db="EMBL/GenBank/DDBJ databases">
        <title>Complete genome sequence of Phycisphaera mikurensis NBRC 102666.</title>
        <authorList>
            <person name="Ankai A."/>
            <person name="Hosoyama A."/>
            <person name="Terui Y."/>
            <person name="Sekine M."/>
            <person name="Fukai R."/>
            <person name="Kato Y."/>
            <person name="Nakamura S."/>
            <person name="Yamada-Narita S."/>
            <person name="Kawakoshi A."/>
            <person name="Fukunaga Y."/>
            <person name="Yamazaki S."/>
            <person name="Fujita N."/>
        </authorList>
    </citation>
    <scope>NUCLEOTIDE SEQUENCE [LARGE SCALE GENOMIC DNA]</scope>
    <source>
        <strain evidence="5">NBRC 102666 / KCTC 22515 / FYK2301M01</strain>
    </source>
</reference>
<dbReference type="eggNOG" id="COG3386">
    <property type="taxonomic scope" value="Bacteria"/>
</dbReference>
<feature type="signal peptide" evidence="2">
    <location>
        <begin position="1"/>
        <end position="22"/>
    </location>
</feature>
<dbReference type="AlphaFoldDB" id="I0IJ02"/>
<dbReference type="Proteomes" id="UP000007881">
    <property type="component" value="Chromosome"/>
</dbReference>
<keyword evidence="2" id="KW-0732">Signal</keyword>
<feature type="domain" description="SMP-30/Gluconolactonase/LRE-like region" evidence="3">
    <location>
        <begin position="57"/>
        <end position="305"/>
    </location>
</feature>
<evidence type="ECO:0000256" key="2">
    <source>
        <dbReference type="SAM" id="SignalP"/>
    </source>
</evidence>
<dbReference type="OrthoDB" id="272794at2"/>
<dbReference type="InterPro" id="IPR011042">
    <property type="entry name" value="6-blade_b-propeller_TolB-like"/>
</dbReference>
<dbReference type="PANTHER" id="PTHR47572">
    <property type="entry name" value="LIPOPROTEIN-RELATED"/>
    <property type="match status" value="1"/>
</dbReference>
<gene>
    <name evidence="4" type="ordered locus">PSMK_30810</name>
</gene>
<keyword evidence="5" id="KW-1185">Reference proteome</keyword>
<dbReference type="Pfam" id="PF08450">
    <property type="entry name" value="SGL"/>
    <property type="match status" value="1"/>
</dbReference>
<feature type="chain" id="PRO_5003629277" evidence="2">
    <location>
        <begin position="23"/>
        <end position="335"/>
    </location>
</feature>
<evidence type="ECO:0000256" key="1">
    <source>
        <dbReference type="ARBA" id="ARBA00022801"/>
    </source>
</evidence>
<dbReference type="RefSeq" id="WP_014438444.1">
    <property type="nucleotide sequence ID" value="NC_017080.1"/>
</dbReference>
<dbReference type="STRING" id="1142394.PSMK_30810"/>
<dbReference type="KEGG" id="phm:PSMK_30810"/>
<name>I0IJ02_PHYMF</name>
<dbReference type="InterPro" id="IPR013658">
    <property type="entry name" value="SGL"/>
</dbReference>
<dbReference type="InterPro" id="IPR051262">
    <property type="entry name" value="SMP-30/CGR1_Lactonase"/>
</dbReference>
<dbReference type="HOGENOM" id="CLU_828610_0_0_0"/>
<dbReference type="GO" id="GO:0004341">
    <property type="term" value="F:gluconolactonase activity"/>
    <property type="evidence" value="ECO:0007669"/>
    <property type="project" value="UniProtKB-EC"/>
</dbReference>
<dbReference type="EC" id="3.1.1.17" evidence="4"/>